<dbReference type="AlphaFoldDB" id="Q2FSI5"/>
<dbReference type="RefSeq" id="WP_011449493.1">
    <property type="nucleotide sequence ID" value="NC_007796.1"/>
</dbReference>
<dbReference type="InterPro" id="IPR051796">
    <property type="entry name" value="ISF_SsuE-like"/>
</dbReference>
<evidence type="ECO:0000259" key="6">
    <source>
        <dbReference type="Pfam" id="PF03358"/>
    </source>
</evidence>
<keyword evidence="4" id="KW-0288">FMN</keyword>
<dbReference type="EnsemblBacteria" id="ABD42235">
    <property type="protein sequence ID" value="ABD42235"/>
    <property type="gene ID" value="Mhun_2535"/>
</dbReference>
<evidence type="ECO:0000313" key="8">
    <source>
        <dbReference type="Proteomes" id="UP000001941"/>
    </source>
</evidence>
<dbReference type="OrthoDB" id="9059at2157"/>
<evidence type="ECO:0000256" key="5">
    <source>
        <dbReference type="ARBA" id="ARBA00038292"/>
    </source>
</evidence>
<dbReference type="EMBL" id="CP000254">
    <property type="protein sequence ID" value="ABD42235.1"/>
    <property type="molecule type" value="Genomic_DNA"/>
</dbReference>
<dbReference type="Gene3D" id="3.40.50.360">
    <property type="match status" value="1"/>
</dbReference>
<sequence>MKVVAFLGSPRPDGNSEHLVRRVFDILESNGIETEMVRIGGKPLHGCLACMKCYETRNGQCANQTDDLNEYVEKMREADGIIFASPTYFADVTAEMKALIDRTGMLSRSGGDFLKFKVGAAIISVRRGGAIHAFDTINHLFLMCQMIVPGSSYWNMGLGRLPGEVDSDEEGLECMETLGVNMTWLLKRIAE</sequence>
<proteinExistence type="inferred from homology"/>
<dbReference type="InterPro" id="IPR005025">
    <property type="entry name" value="FMN_Rdtase-like_dom"/>
</dbReference>
<dbReference type="Pfam" id="PF03358">
    <property type="entry name" value="FMN_red"/>
    <property type="match status" value="1"/>
</dbReference>
<feature type="domain" description="NADPH-dependent FMN reductase-like" evidence="6">
    <location>
        <begin position="1"/>
        <end position="157"/>
    </location>
</feature>
<dbReference type="PANTHER" id="PTHR43278:SF4">
    <property type="entry name" value="NAD(P)H-DEPENDENT FMN-CONTAINING OXIDOREDUCTASE YWQN-RELATED"/>
    <property type="match status" value="1"/>
</dbReference>
<reference evidence="8" key="1">
    <citation type="journal article" date="2016" name="Stand. Genomic Sci.">
        <title>Complete genome sequence of Methanospirillum hungatei type strain JF1.</title>
        <authorList>
            <person name="Gunsalus R.P."/>
            <person name="Cook L.E."/>
            <person name="Crable B."/>
            <person name="Rohlin L."/>
            <person name="McDonald E."/>
            <person name="Mouttaki H."/>
            <person name="Sieber J.R."/>
            <person name="Poweleit N."/>
            <person name="Zhou H."/>
            <person name="Lapidus A.L."/>
            <person name="Daligault H.E."/>
            <person name="Land M."/>
            <person name="Gilna P."/>
            <person name="Ivanova N."/>
            <person name="Kyrpides N."/>
            <person name="Culley D.E."/>
            <person name="McInerney M.J."/>
        </authorList>
    </citation>
    <scope>NUCLEOTIDE SEQUENCE [LARGE SCALE GENOMIC DNA]</scope>
    <source>
        <strain evidence="8">ATCC 27890 / DSM 864 / NBRC 100397 / JF-1</strain>
    </source>
</reference>
<keyword evidence="3" id="KW-0285">Flavoprotein</keyword>
<evidence type="ECO:0000256" key="4">
    <source>
        <dbReference type="ARBA" id="ARBA00022643"/>
    </source>
</evidence>
<dbReference type="InterPro" id="IPR029039">
    <property type="entry name" value="Flavoprotein-like_sf"/>
</dbReference>
<dbReference type="GO" id="GO:0016491">
    <property type="term" value="F:oxidoreductase activity"/>
    <property type="evidence" value="ECO:0007669"/>
    <property type="project" value="InterPro"/>
</dbReference>
<name>Q2FSI5_METHJ</name>
<accession>Q2FSI5</accession>
<protein>
    <submittedName>
        <fullName evidence="7">NADPH-dependent FMN reductase</fullName>
    </submittedName>
</protein>
<organism evidence="7 8">
    <name type="scientific">Methanospirillum hungatei JF-1 (strain ATCC 27890 / DSM 864 / NBRC 100397 / JF-1)</name>
    <dbReference type="NCBI Taxonomy" id="323259"/>
    <lineage>
        <taxon>Archaea</taxon>
        <taxon>Methanobacteriati</taxon>
        <taxon>Methanobacteriota</taxon>
        <taxon>Stenosarchaea group</taxon>
        <taxon>Methanomicrobia</taxon>
        <taxon>Methanomicrobiales</taxon>
        <taxon>Methanospirillaceae</taxon>
        <taxon>Methanospirillum</taxon>
    </lineage>
</organism>
<dbReference type="PANTHER" id="PTHR43278">
    <property type="entry name" value="NAD(P)H-DEPENDENT FMN-CONTAINING OXIDOREDUCTASE YWQN-RELATED"/>
    <property type="match status" value="1"/>
</dbReference>
<dbReference type="InParanoid" id="Q2FSI5"/>
<evidence type="ECO:0000313" key="7">
    <source>
        <dbReference type="EMBL" id="ABD42235.1"/>
    </source>
</evidence>
<dbReference type="Proteomes" id="UP000001941">
    <property type="component" value="Chromosome"/>
</dbReference>
<dbReference type="FunCoup" id="Q2FSI5">
    <property type="interactions" value="3"/>
</dbReference>
<dbReference type="GeneID" id="3922678"/>
<comment type="cofactor">
    <cofactor evidence="1">
        <name>FMN</name>
        <dbReference type="ChEBI" id="CHEBI:58210"/>
    </cofactor>
</comment>
<gene>
    <name evidence="7" type="ordered locus">Mhun_2535</name>
</gene>
<comment type="cofactor">
    <cofactor evidence="2">
        <name>[4Fe-4S] cluster</name>
        <dbReference type="ChEBI" id="CHEBI:49883"/>
    </cofactor>
</comment>
<evidence type="ECO:0000256" key="2">
    <source>
        <dbReference type="ARBA" id="ARBA00001966"/>
    </source>
</evidence>
<dbReference type="SUPFAM" id="SSF52218">
    <property type="entry name" value="Flavoproteins"/>
    <property type="match status" value="1"/>
</dbReference>
<evidence type="ECO:0000256" key="1">
    <source>
        <dbReference type="ARBA" id="ARBA00001917"/>
    </source>
</evidence>
<dbReference type="HOGENOM" id="CLU_050993_3_3_2"/>
<dbReference type="eggNOG" id="arCOG02573">
    <property type="taxonomic scope" value="Archaea"/>
</dbReference>
<dbReference type="STRING" id="323259.Mhun_2535"/>
<comment type="similarity">
    <text evidence="5">Belongs to the SsuE family. Isf subfamily.</text>
</comment>
<dbReference type="KEGG" id="mhu:Mhun_2535"/>
<keyword evidence="8" id="KW-1185">Reference proteome</keyword>
<evidence type="ECO:0000256" key="3">
    <source>
        <dbReference type="ARBA" id="ARBA00022630"/>
    </source>
</evidence>